<evidence type="ECO:0000313" key="2">
    <source>
        <dbReference type="EMBL" id="SHE96227.1"/>
    </source>
</evidence>
<dbReference type="OrthoDB" id="5189643at2"/>
<accession>A0A1M4XRN5</accession>
<dbReference type="PROSITE" id="PS51833">
    <property type="entry name" value="HDOD"/>
    <property type="match status" value="1"/>
</dbReference>
<evidence type="ECO:0000313" key="3">
    <source>
        <dbReference type="Proteomes" id="UP000184295"/>
    </source>
</evidence>
<dbReference type="PANTHER" id="PTHR33525">
    <property type="match status" value="1"/>
</dbReference>
<organism evidence="2 3">
    <name type="scientific">Ferrithrix thermotolerans DSM 19514</name>
    <dbReference type="NCBI Taxonomy" id="1121881"/>
    <lineage>
        <taxon>Bacteria</taxon>
        <taxon>Bacillati</taxon>
        <taxon>Actinomycetota</taxon>
        <taxon>Acidimicrobiia</taxon>
        <taxon>Acidimicrobiales</taxon>
        <taxon>Acidimicrobiaceae</taxon>
        <taxon>Ferrithrix</taxon>
    </lineage>
</organism>
<dbReference type="PANTHER" id="PTHR33525:SF3">
    <property type="entry name" value="RIBONUCLEASE Y"/>
    <property type="match status" value="1"/>
</dbReference>
<gene>
    <name evidence="2" type="ORF">SAMN02745225_02114</name>
</gene>
<dbReference type="AlphaFoldDB" id="A0A1M4XRN5"/>
<dbReference type="InterPro" id="IPR013976">
    <property type="entry name" value="HDOD"/>
</dbReference>
<dbReference type="InterPro" id="IPR052340">
    <property type="entry name" value="RNase_Y/CdgJ"/>
</dbReference>
<proteinExistence type="predicted"/>
<dbReference type="STRING" id="1121881.SAMN02745225_02114"/>
<name>A0A1M4XRN5_9ACTN</name>
<feature type="domain" description="HDOD" evidence="1">
    <location>
        <begin position="14"/>
        <end position="206"/>
    </location>
</feature>
<evidence type="ECO:0000259" key="1">
    <source>
        <dbReference type="PROSITE" id="PS51833"/>
    </source>
</evidence>
<reference evidence="3" key="1">
    <citation type="submission" date="2016-11" db="EMBL/GenBank/DDBJ databases">
        <authorList>
            <person name="Varghese N."/>
            <person name="Submissions S."/>
        </authorList>
    </citation>
    <scope>NUCLEOTIDE SEQUENCE [LARGE SCALE GENOMIC DNA]</scope>
    <source>
        <strain evidence="3">DSM 19514</strain>
    </source>
</reference>
<dbReference type="RefSeq" id="WP_072792260.1">
    <property type="nucleotide sequence ID" value="NZ_FQUL01000044.1"/>
</dbReference>
<sequence length="267" mass="29907">MSSKTLSLKEFDELGGRKEVATLLLQMIGDEDLGAMDLAKVAGGDPILSAKVMRMANSAYYGLSGVVKDLQFAISVIGLLALRSVTVSAMIDQLVPISKDVWRRFLGAAGLAAELSSYFDADQGESICAGMVMDLGELVLAHHDLRGYSLLHREISKVPIYLRGQLAAIREEQIYGKSHMDLSAELLSMWQFPDEIVDSVRYHHKLRENDTPLSRCLYSTASVMPYLMESKIEIEHDLELPEEVMYANWVEIRDRMNRFVEDTLPSF</sequence>
<dbReference type="Pfam" id="PF08668">
    <property type="entry name" value="HDOD"/>
    <property type="match status" value="1"/>
</dbReference>
<protein>
    <submittedName>
        <fullName evidence="2">HD-like signal output (HDOD) domain, no enzymatic activity</fullName>
    </submittedName>
</protein>
<dbReference type="EMBL" id="FQUL01000044">
    <property type="protein sequence ID" value="SHE96227.1"/>
    <property type="molecule type" value="Genomic_DNA"/>
</dbReference>
<dbReference type="Gene3D" id="1.10.3210.10">
    <property type="entry name" value="Hypothetical protein af1432"/>
    <property type="match status" value="1"/>
</dbReference>
<keyword evidence="3" id="KW-1185">Reference proteome</keyword>
<dbReference type="Proteomes" id="UP000184295">
    <property type="component" value="Unassembled WGS sequence"/>
</dbReference>
<dbReference type="SUPFAM" id="SSF109604">
    <property type="entry name" value="HD-domain/PDEase-like"/>
    <property type="match status" value="1"/>
</dbReference>